<evidence type="ECO:0000256" key="7">
    <source>
        <dbReference type="ARBA" id="ARBA00022723"/>
    </source>
</evidence>
<evidence type="ECO:0000256" key="10">
    <source>
        <dbReference type="ARBA" id="ARBA00023033"/>
    </source>
</evidence>
<evidence type="ECO:0000256" key="8">
    <source>
        <dbReference type="ARBA" id="ARBA00023002"/>
    </source>
</evidence>
<evidence type="ECO:0000256" key="11">
    <source>
        <dbReference type="PIRSR" id="PIRSR602403-1"/>
    </source>
</evidence>
<dbReference type="PRINTS" id="PR00385">
    <property type="entry name" value="P450"/>
</dbReference>
<evidence type="ECO:0000256" key="6">
    <source>
        <dbReference type="ARBA" id="ARBA00022617"/>
    </source>
</evidence>
<dbReference type="PANTHER" id="PTHR24279:SF120">
    <property type="entry name" value="CYTOCHROME P450"/>
    <property type="match status" value="1"/>
</dbReference>
<evidence type="ECO:0000256" key="5">
    <source>
        <dbReference type="ARBA" id="ARBA00010617"/>
    </source>
</evidence>
<evidence type="ECO:0000256" key="1">
    <source>
        <dbReference type="ARBA" id="ARBA00001971"/>
    </source>
</evidence>
<evidence type="ECO:0000256" key="3">
    <source>
        <dbReference type="ARBA" id="ARBA00004174"/>
    </source>
</evidence>
<evidence type="ECO:0000256" key="12">
    <source>
        <dbReference type="RuleBase" id="RU000461"/>
    </source>
</evidence>
<dbReference type="InterPro" id="IPR036396">
    <property type="entry name" value="Cyt_P450_sf"/>
</dbReference>
<dbReference type="InterPro" id="IPR050479">
    <property type="entry name" value="CYP11_CYP27_families"/>
</dbReference>
<accession>A0A8F8MZ77</accession>
<dbReference type="PRINTS" id="PR00465">
    <property type="entry name" value="EP450IV"/>
</dbReference>
<comment type="function">
    <text evidence="2">May be involved in the metabolism of insect hormones and in the breakdown of synthetic insecticides.</text>
</comment>
<keyword evidence="7 11" id="KW-0479">Metal-binding</keyword>
<evidence type="ECO:0000256" key="2">
    <source>
        <dbReference type="ARBA" id="ARBA00003690"/>
    </source>
</evidence>
<sequence length="263" mass="30503">MEGMYETFIGPPFWKIFKTAGYKKLESSHQIIYRIMEKHLKNVTRMHCQSPEKLIARQPFMYTLFTNEQLTDDDKVMLSMEIFLGGIDTTATTTALTLCYLAQNELVQEKARKDATTKDMSYIRACVKETLRLSPTAGANSRFLARDTKFDDYLIPKGTLLLAFSSVTSCDKKYFKNAQSYYPDRWLRANNEEFHKFASLPFGYGPRMCPGKRLAENEIAILLKKILQSYKLELEADLNVGMVYRMNRIPDRPINIKFINTNY</sequence>
<dbReference type="GO" id="GO:0020037">
    <property type="term" value="F:heme binding"/>
    <property type="evidence" value="ECO:0007669"/>
    <property type="project" value="InterPro"/>
</dbReference>
<keyword evidence="10 12" id="KW-0503">Monooxygenase</keyword>
<organism evidence="13">
    <name type="scientific">Anoplophora glabripennis</name>
    <name type="common">Asian longhorn beetle</name>
    <name type="synonym">Anoplophora nobilis</name>
    <dbReference type="NCBI Taxonomy" id="217634"/>
    <lineage>
        <taxon>Eukaryota</taxon>
        <taxon>Metazoa</taxon>
        <taxon>Ecdysozoa</taxon>
        <taxon>Arthropoda</taxon>
        <taxon>Hexapoda</taxon>
        <taxon>Insecta</taxon>
        <taxon>Pterygota</taxon>
        <taxon>Neoptera</taxon>
        <taxon>Endopterygota</taxon>
        <taxon>Coleoptera</taxon>
        <taxon>Polyphaga</taxon>
        <taxon>Cucujiformia</taxon>
        <taxon>Chrysomeloidea</taxon>
        <taxon>Cerambycidae</taxon>
        <taxon>Lamiinae</taxon>
        <taxon>Lamiini</taxon>
        <taxon>Anoplophora</taxon>
    </lineage>
</organism>
<keyword evidence="8 12" id="KW-0560">Oxidoreductase</keyword>
<dbReference type="AlphaFoldDB" id="A0A8F8MZ77"/>
<keyword evidence="6 11" id="KW-0349">Heme</keyword>
<dbReference type="PANTHER" id="PTHR24279">
    <property type="entry name" value="CYTOCHROME P450"/>
    <property type="match status" value="1"/>
</dbReference>
<protein>
    <submittedName>
        <fullName evidence="13">Cytochrome P450</fullName>
    </submittedName>
</protein>
<name>A0A8F8MZ77_ANOGL</name>
<dbReference type="GO" id="GO:0016705">
    <property type="term" value="F:oxidoreductase activity, acting on paired donors, with incorporation or reduction of molecular oxygen"/>
    <property type="evidence" value="ECO:0007669"/>
    <property type="project" value="InterPro"/>
</dbReference>
<dbReference type="GO" id="GO:0005789">
    <property type="term" value="C:endoplasmic reticulum membrane"/>
    <property type="evidence" value="ECO:0007669"/>
    <property type="project" value="UniProtKB-SubCell"/>
</dbReference>
<dbReference type="SUPFAM" id="SSF48264">
    <property type="entry name" value="Cytochrome P450"/>
    <property type="match status" value="1"/>
</dbReference>
<comment type="subcellular location">
    <subcellularLocation>
        <location evidence="4">Endoplasmic reticulum membrane</location>
        <topology evidence="4">Peripheral membrane protein</topology>
    </subcellularLocation>
    <subcellularLocation>
        <location evidence="3">Microsome membrane</location>
        <topology evidence="3">Peripheral membrane protein</topology>
    </subcellularLocation>
</comment>
<dbReference type="PROSITE" id="PS00086">
    <property type="entry name" value="CYTOCHROME_P450"/>
    <property type="match status" value="1"/>
</dbReference>
<dbReference type="Gene3D" id="1.10.630.10">
    <property type="entry name" value="Cytochrome P450"/>
    <property type="match status" value="1"/>
</dbReference>
<dbReference type="InterPro" id="IPR017972">
    <property type="entry name" value="Cyt_P450_CS"/>
</dbReference>
<keyword evidence="9 11" id="KW-0408">Iron</keyword>
<comment type="cofactor">
    <cofactor evidence="1 11">
        <name>heme</name>
        <dbReference type="ChEBI" id="CHEBI:30413"/>
    </cofactor>
</comment>
<evidence type="ECO:0000256" key="9">
    <source>
        <dbReference type="ARBA" id="ARBA00023004"/>
    </source>
</evidence>
<feature type="binding site" description="axial binding residue" evidence="11">
    <location>
        <position position="209"/>
    </location>
    <ligand>
        <name>heme</name>
        <dbReference type="ChEBI" id="CHEBI:30413"/>
    </ligand>
    <ligandPart>
        <name>Fe</name>
        <dbReference type="ChEBI" id="CHEBI:18248"/>
    </ligandPart>
</feature>
<dbReference type="GO" id="GO:0005506">
    <property type="term" value="F:iron ion binding"/>
    <property type="evidence" value="ECO:0007669"/>
    <property type="project" value="InterPro"/>
</dbReference>
<dbReference type="InterPro" id="IPR002403">
    <property type="entry name" value="Cyt_P450_E_grp-IV"/>
</dbReference>
<dbReference type="GO" id="GO:0004497">
    <property type="term" value="F:monooxygenase activity"/>
    <property type="evidence" value="ECO:0007669"/>
    <property type="project" value="UniProtKB-KW"/>
</dbReference>
<dbReference type="EMBL" id="MW809337">
    <property type="protein sequence ID" value="QYA71965.1"/>
    <property type="molecule type" value="mRNA"/>
</dbReference>
<evidence type="ECO:0000313" key="13">
    <source>
        <dbReference type="EMBL" id="QYA71965.1"/>
    </source>
</evidence>
<dbReference type="Pfam" id="PF00067">
    <property type="entry name" value="p450"/>
    <property type="match status" value="1"/>
</dbReference>
<proteinExistence type="evidence at transcript level"/>
<evidence type="ECO:0000256" key="4">
    <source>
        <dbReference type="ARBA" id="ARBA00004406"/>
    </source>
</evidence>
<comment type="similarity">
    <text evidence="5 12">Belongs to the cytochrome P450 family.</text>
</comment>
<reference evidence="13" key="1">
    <citation type="submission" date="2021-03" db="EMBL/GenBank/DDBJ databases">
        <authorList>
            <person name="Li R."/>
            <person name="Gong F."/>
            <person name="Pan H."/>
            <person name="Liang H."/>
            <person name="Miao H."/>
            <person name="Zhao Y."/>
            <person name="Duan L."/>
            <person name="Yang H."/>
            <person name="Wang L."/>
            <person name="Chen S."/>
            <person name="Zhu H."/>
        </authorList>
    </citation>
    <scope>NUCLEOTIDE SEQUENCE</scope>
    <source>
        <strain evidence="13">AglaCYP353A1-fragment</strain>
    </source>
</reference>
<dbReference type="InterPro" id="IPR001128">
    <property type="entry name" value="Cyt_P450"/>
</dbReference>